<accession>A0A1M6NDV8</accession>
<proteinExistence type="predicted"/>
<dbReference type="RefSeq" id="WP_073148891.1">
    <property type="nucleotide sequence ID" value="NZ_FRAG01000016.1"/>
</dbReference>
<dbReference type="EMBL" id="FRAG01000016">
    <property type="protein sequence ID" value="SHJ93928.1"/>
    <property type="molecule type" value="Genomic_DNA"/>
</dbReference>
<organism evidence="1 2">
    <name type="scientific">Paramaledivibacter caminithermalis (strain DSM 15212 / CIP 107654 / DViRD3)</name>
    <name type="common">Clostridium caminithermale</name>
    <dbReference type="NCBI Taxonomy" id="1121301"/>
    <lineage>
        <taxon>Bacteria</taxon>
        <taxon>Bacillati</taxon>
        <taxon>Bacillota</taxon>
        <taxon>Clostridia</taxon>
        <taxon>Peptostreptococcales</taxon>
        <taxon>Caminicellaceae</taxon>
        <taxon>Paramaledivibacter</taxon>
    </lineage>
</organism>
<dbReference type="OrthoDB" id="2449942at2"/>
<gene>
    <name evidence="1" type="ORF">SAMN02745912_01701</name>
</gene>
<evidence type="ECO:0000313" key="2">
    <source>
        <dbReference type="Proteomes" id="UP000184465"/>
    </source>
</evidence>
<protein>
    <submittedName>
        <fullName evidence="1">Uncharacterized protein</fullName>
    </submittedName>
</protein>
<dbReference type="Proteomes" id="UP000184465">
    <property type="component" value="Unassembled WGS sequence"/>
</dbReference>
<evidence type="ECO:0000313" key="1">
    <source>
        <dbReference type="EMBL" id="SHJ93928.1"/>
    </source>
</evidence>
<sequence length="78" mass="9070">MNIEVFRDKSNKQLAKFIHTYLKNKAVDIFRKYVIKKKMVTGINYDLVCDNSDSGINVLYPRESQTFPTKLVLTKKIG</sequence>
<dbReference type="AlphaFoldDB" id="A0A1M6NDV8"/>
<reference evidence="1 2" key="1">
    <citation type="submission" date="2016-11" db="EMBL/GenBank/DDBJ databases">
        <authorList>
            <person name="Jaros S."/>
            <person name="Januszkiewicz K."/>
            <person name="Wedrychowicz H."/>
        </authorList>
    </citation>
    <scope>NUCLEOTIDE SEQUENCE [LARGE SCALE GENOMIC DNA]</scope>
    <source>
        <strain evidence="1 2">DSM 15212</strain>
    </source>
</reference>
<keyword evidence="2" id="KW-1185">Reference proteome</keyword>
<name>A0A1M6NDV8_PARC5</name>